<accession>A0ABR7ZZB1</accession>
<dbReference type="EMBL" id="JACJQB010000021">
    <property type="protein sequence ID" value="MBD2188758.1"/>
    <property type="molecule type" value="Genomic_DNA"/>
</dbReference>
<organism evidence="2 3">
    <name type="scientific">Pseudanabaena mucicola FACHB-723</name>
    <dbReference type="NCBI Taxonomy" id="2692860"/>
    <lineage>
        <taxon>Bacteria</taxon>
        <taxon>Bacillati</taxon>
        <taxon>Cyanobacteriota</taxon>
        <taxon>Cyanophyceae</taxon>
        <taxon>Pseudanabaenales</taxon>
        <taxon>Pseudanabaenaceae</taxon>
        <taxon>Pseudanabaena</taxon>
    </lineage>
</organism>
<keyword evidence="3" id="KW-1185">Reference proteome</keyword>
<gene>
    <name evidence="2" type="ORF">H6F41_11465</name>
</gene>
<comment type="caution">
    <text evidence="2">The sequence shown here is derived from an EMBL/GenBank/DDBJ whole genome shotgun (WGS) entry which is preliminary data.</text>
</comment>
<proteinExistence type="predicted"/>
<name>A0ABR7ZZB1_9CYAN</name>
<protein>
    <submittedName>
        <fullName evidence="2">Uncharacterized protein</fullName>
    </submittedName>
</protein>
<dbReference type="RefSeq" id="WP_190403606.1">
    <property type="nucleotide sequence ID" value="NZ_JACJQB010000021.1"/>
</dbReference>
<reference evidence="2 3" key="1">
    <citation type="journal article" date="2020" name="ISME J.">
        <title>Comparative genomics reveals insights into cyanobacterial evolution and habitat adaptation.</title>
        <authorList>
            <person name="Chen M.Y."/>
            <person name="Teng W.K."/>
            <person name="Zhao L."/>
            <person name="Hu C.X."/>
            <person name="Zhou Y.K."/>
            <person name="Han B.P."/>
            <person name="Song L.R."/>
            <person name="Shu W.S."/>
        </authorList>
    </citation>
    <scope>NUCLEOTIDE SEQUENCE [LARGE SCALE GENOMIC DNA]</scope>
    <source>
        <strain evidence="2 3">FACHB-723</strain>
    </source>
</reference>
<dbReference type="Proteomes" id="UP000642094">
    <property type="component" value="Unassembled WGS sequence"/>
</dbReference>
<sequence length="86" mass="9106">MAIALASCSLVHLPAAAESEENKPEFPPVNFINSNGTGELTSFITMTINGISIKSNTPFPVSGEIPNFILPTPPEPEHKGCGWNPS</sequence>
<evidence type="ECO:0000256" key="1">
    <source>
        <dbReference type="SAM" id="MobiDB-lite"/>
    </source>
</evidence>
<feature type="region of interest" description="Disordered" evidence="1">
    <location>
        <begin position="66"/>
        <end position="86"/>
    </location>
</feature>
<evidence type="ECO:0000313" key="3">
    <source>
        <dbReference type="Proteomes" id="UP000642094"/>
    </source>
</evidence>
<evidence type="ECO:0000313" key="2">
    <source>
        <dbReference type="EMBL" id="MBD2188758.1"/>
    </source>
</evidence>